<gene>
    <name evidence="1" type="ORF">RI129_008108</name>
</gene>
<name>A0AAN7VCE9_9COLE</name>
<sequence>MNLTTEEFVTHFRTLSGTTLGEKQNQLRLLLSALSPNTIATLDFGQLLPVTPLEEKLKTEALIYLQRIPDLVELLKSEDRASVKRIFKLRSWFYEKVFEHLTGSQLVDDLFPHFSYNVKIKLANKLAVHLHNTQQADDIFNAIKSKYGLNLALKLLPACSYEIMWPYIESNIKLPPRQLLSIIKKHPKLQVFNTLAKYNVKKECNKVLTFLIQNYFDSIVEIHKSFQPKEKLSKRFTRKFISNHKEQVIGNPKKYYKFLHEKQIPKALRGDFLQFFANLYPRELEEFGGSQQFILSKLTTLPTKVDGLDLYLSTFQKLYGSELWDHSVYVTPKLLRMLTPSERASRLKMEYKKNLDEDEWMSLHKTDISIPFFLKRISLTSDIDARTELVRLLVVTCKTNEDLDGLQKVCNYILSRHRNDNIRIRLAFMRSLGGFQLENLRETHWTCINDMIQIFDMNQESFYDKEKFEENYIHYRLKNNLLIFDQLKDRVNAKNSTMNIIKQNAEYEKFCLITFGDIISQDCHEGLYFDFLYALVNWNKRYKNDEISLFQYSKIVEYFKAEVVRGVFYRYAENISEHLLAKSAKSEYLHLYLLSGCLFGDLRILDNYVRTLPMLVVPNMEALVRFVLTKRQSSTCTFWRHCQYLDHLNIPQTMTRLCFEMWQSDVCRSENAIFALTCLMSSTEFTQLATPFSPRDSRIDSDKKRFTIQKLICKNLKNLKQVYEVFPVALHFCKSDYFKFIRASLYSMCGNIREENVTEILKSITNTSAHKHSLHIAFRTMPRDYLYNLIRELMAQSEKVAIRRFLLKALFNLFTKEPSDYHWELVKQNVEKLDVKDKESLDLFLQVEKVPANYLIAYQIFSWNFLFKLPNKGGALDSKRVTLLNSITDEGSQLLPVVFCEDIINGYLFKSEELDSLHSSVQLFTRKYVIYCKNEQEQDRRLQFVTKILKYYVDNRWDYRQSVQKTRTVCSKFVHTFCLAFLQDKDVDKSVLRKFYEAWIEIVPSRKAFGDYLFLRLTLMHSPATFLNEFVDLCQEIVSLYGIVVVDFLYTTFKEVYSNHLSQHGDDGRYEIVENLINTQLEVCLLIAILLLGDNEPDKSDIVKRHNLIIEKLQTKGSIPVHLFLNRHIRGTTTLDYY</sequence>
<evidence type="ECO:0000313" key="2">
    <source>
        <dbReference type="Proteomes" id="UP001329430"/>
    </source>
</evidence>
<organism evidence="1 2">
    <name type="scientific">Pyrocoelia pectoralis</name>
    <dbReference type="NCBI Taxonomy" id="417401"/>
    <lineage>
        <taxon>Eukaryota</taxon>
        <taxon>Metazoa</taxon>
        <taxon>Ecdysozoa</taxon>
        <taxon>Arthropoda</taxon>
        <taxon>Hexapoda</taxon>
        <taxon>Insecta</taxon>
        <taxon>Pterygota</taxon>
        <taxon>Neoptera</taxon>
        <taxon>Endopterygota</taxon>
        <taxon>Coleoptera</taxon>
        <taxon>Polyphaga</taxon>
        <taxon>Elateriformia</taxon>
        <taxon>Elateroidea</taxon>
        <taxon>Lampyridae</taxon>
        <taxon>Lampyrinae</taxon>
        <taxon>Pyrocoelia</taxon>
    </lineage>
</organism>
<protein>
    <submittedName>
        <fullName evidence="1">Uncharacterized protein</fullName>
    </submittedName>
</protein>
<dbReference type="AlphaFoldDB" id="A0AAN7VCE9"/>
<accession>A0AAN7VCE9</accession>
<dbReference type="EMBL" id="JAVRBK010000005">
    <property type="protein sequence ID" value="KAK5644263.1"/>
    <property type="molecule type" value="Genomic_DNA"/>
</dbReference>
<keyword evidence="2" id="KW-1185">Reference proteome</keyword>
<comment type="caution">
    <text evidence="1">The sequence shown here is derived from an EMBL/GenBank/DDBJ whole genome shotgun (WGS) entry which is preliminary data.</text>
</comment>
<dbReference type="Proteomes" id="UP001329430">
    <property type="component" value="Chromosome 5"/>
</dbReference>
<evidence type="ECO:0000313" key="1">
    <source>
        <dbReference type="EMBL" id="KAK5644263.1"/>
    </source>
</evidence>
<reference evidence="1 2" key="1">
    <citation type="journal article" date="2024" name="Insects">
        <title>An Improved Chromosome-Level Genome Assembly of the Firefly Pyrocoelia pectoralis.</title>
        <authorList>
            <person name="Fu X."/>
            <person name="Meyer-Rochow V.B."/>
            <person name="Ballantyne L."/>
            <person name="Zhu X."/>
        </authorList>
    </citation>
    <scope>NUCLEOTIDE SEQUENCE [LARGE SCALE GENOMIC DNA]</scope>
    <source>
        <strain evidence="1">XCY_ONT2</strain>
    </source>
</reference>
<proteinExistence type="predicted"/>